<organism evidence="17 18">
    <name type="scientific">Bagarius yarrelli</name>
    <name type="common">Goonch</name>
    <name type="synonym">Bagrus yarrelli</name>
    <dbReference type="NCBI Taxonomy" id="175774"/>
    <lineage>
        <taxon>Eukaryota</taxon>
        <taxon>Metazoa</taxon>
        <taxon>Chordata</taxon>
        <taxon>Craniata</taxon>
        <taxon>Vertebrata</taxon>
        <taxon>Euteleostomi</taxon>
        <taxon>Actinopterygii</taxon>
        <taxon>Neopterygii</taxon>
        <taxon>Teleostei</taxon>
        <taxon>Ostariophysi</taxon>
        <taxon>Siluriformes</taxon>
        <taxon>Sisoridae</taxon>
        <taxon>Sisorinae</taxon>
        <taxon>Bagarius</taxon>
    </lineage>
</organism>
<evidence type="ECO:0000256" key="12">
    <source>
        <dbReference type="ARBA" id="ARBA00023030"/>
    </source>
</evidence>
<dbReference type="SUPFAM" id="SSF160696">
    <property type="entry name" value="BTG domain-like"/>
    <property type="match status" value="1"/>
</dbReference>
<dbReference type="GO" id="GO:0008083">
    <property type="term" value="F:growth factor activity"/>
    <property type="evidence" value="ECO:0007669"/>
    <property type="project" value="UniProtKB-KW"/>
</dbReference>
<dbReference type="GO" id="GO:0005615">
    <property type="term" value="C:extracellular space"/>
    <property type="evidence" value="ECO:0007669"/>
    <property type="project" value="TreeGrafter"/>
</dbReference>
<keyword evidence="11" id="KW-0654">Proteoglycan</keyword>
<evidence type="ECO:0000256" key="5">
    <source>
        <dbReference type="ARBA" id="ARBA00018423"/>
    </source>
</evidence>
<keyword evidence="12" id="KW-0339">Growth factor</keyword>
<evidence type="ECO:0000256" key="6">
    <source>
        <dbReference type="ARBA" id="ARBA00022525"/>
    </source>
</evidence>
<comment type="similarity">
    <text evidence="3">Belongs to the small leucine-rich proteoglycan (SLRP) family. SLRP class III subfamily.</text>
</comment>
<evidence type="ECO:0000256" key="2">
    <source>
        <dbReference type="ARBA" id="ARBA00004498"/>
    </source>
</evidence>
<proteinExistence type="inferred from homology"/>
<gene>
    <name evidence="17" type="ORF">Baya_7752</name>
</gene>
<dbReference type="PROSITE" id="PS01203">
    <property type="entry name" value="BTG_2"/>
    <property type="match status" value="1"/>
</dbReference>
<dbReference type="PANTHER" id="PTHR46269:SF1">
    <property type="entry name" value="MIMECAN"/>
    <property type="match status" value="1"/>
</dbReference>
<dbReference type="GO" id="GO:0031012">
    <property type="term" value="C:extracellular matrix"/>
    <property type="evidence" value="ECO:0007669"/>
    <property type="project" value="TreeGrafter"/>
</dbReference>
<dbReference type="PANTHER" id="PTHR46269">
    <property type="entry name" value="EPIPHYCAN-RELATED"/>
    <property type="match status" value="1"/>
</dbReference>
<dbReference type="InterPro" id="IPR043547">
    <property type="entry name" value="Mimecan/Epiphycan/Opticin"/>
</dbReference>
<dbReference type="EMBL" id="VCAZ01000040">
    <property type="protein sequence ID" value="TSM04867.1"/>
    <property type="molecule type" value="Genomic_DNA"/>
</dbReference>
<protein>
    <recommendedName>
        <fullName evidence="5">Mimecan</fullName>
    </recommendedName>
    <alternativeName>
        <fullName evidence="15">Osteoglycin</fullName>
    </alternativeName>
</protein>
<comment type="similarity">
    <text evidence="4">Belongs to the BTG family.</text>
</comment>
<keyword evidence="7" id="KW-0272">Extracellular matrix</keyword>
<evidence type="ECO:0000256" key="13">
    <source>
        <dbReference type="ARBA" id="ARBA00023157"/>
    </source>
</evidence>
<keyword evidence="14" id="KW-0325">Glycoprotein</keyword>
<dbReference type="InterPro" id="IPR002087">
    <property type="entry name" value="Anti_prolifrtn"/>
</dbReference>
<evidence type="ECO:0000256" key="9">
    <source>
        <dbReference type="ARBA" id="ARBA00022729"/>
    </source>
</evidence>
<dbReference type="Pfam" id="PF07742">
    <property type="entry name" value="BTG"/>
    <property type="match status" value="1"/>
</dbReference>
<keyword evidence="10" id="KW-0677">Repeat</keyword>
<evidence type="ECO:0000313" key="18">
    <source>
        <dbReference type="Proteomes" id="UP000319801"/>
    </source>
</evidence>
<evidence type="ECO:0000256" key="14">
    <source>
        <dbReference type="ARBA" id="ARBA00023180"/>
    </source>
</evidence>
<keyword evidence="9" id="KW-0732">Signal</keyword>
<evidence type="ECO:0000256" key="8">
    <source>
        <dbReference type="ARBA" id="ARBA00022614"/>
    </source>
</evidence>
<keyword evidence="6" id="KW-0964">Secreted</keyword>
<dbReference type="GO" id="GO:0060348">
    <property type="term" value="P:bone development"/>
    <property type="evidence" value="ECO:0007669"/>
    <property type="project" value="TreeGrafter"/>
</dbReference>
<dbReference type="Gene3D" id="3.80.10.10">
    <property type="entry name" value="Ribonuclease Inhibitor"/>
    <property type="match status" value="2"/>
</dbReference>
<dbReference type="Pfam" id="PF13855">
    <property type="entry name" value="LRR_8"/>
    <property type="match status" value="1"/>
</dbReference>
<dbReference type="SMART" id="SM00369">
    <property type="entry name" value="LRR_TYP"/>
    <property type="match status" value="4"/>
</dbReference>
<evidence type="ECO:0000259" key="16">
    <source>
        <dbReference type="PROSITE" id="PS01203"/>
    </source>
</evidence>
<accession>A0A556U2F9</accession>
<evidence type="ECO:0000256" key="4">
    <source>
        <dbReference type="ARBA" id="ARBA00007989"/>
    </source>
</evidence>
<dbReference type="Gene3D" id="3.90.640.90">
    <property type="entry name" value="Anti-proliferative protein, N-terminal domain"/>
    <property type="match status" value="1"/>
</dbReference>
<dbReference type="SMART" id="SM00099">
    <property type="entry name" value="btg1"/>
    <property type="match status" value="1"/>
</dbReference>
<dbReference type="AlphaFoldDB" id="A0A556U2F9"/>
<comment type="function">
    <text evidence="1">Induces bone formation in conjunction with TGF-beta-1 or TGF-beta-2.</text>
</comment>
<dbReference type="PROSITE" id="PS51450">
    <property type="entry name" value="LRR"/>
    <property type="match status" value="3"/>
</dbReference>
<dbReference type="Proteomes" id="UP000319801">
    <property type="component" value="Unassembled WGS sequence"/>
</dbReference>
<comment type="subcellular location">
    <subcellularLocation>
        <location evidence="2">Secreted</location>
        <location evidence="2">Extracellular space</location>
        <location evidence="2">Extracellular matrix</location>
    </subcellularLocation>
</comment>
<evidence type="ECO:0000256" key="1">
    <source>
        <dbReference type="ARBA" id="ARBA00003759"/>
    </source>
</evidence>
<dbReference type="InterPro" id="IPR032675">
    <property type="entry name" value="LRR_dom_sf"/>
</dbReference>
<evidence type="ECO:0000256" key="11">
    <source>
        <dbReference type="ARBA" id="ARBA00022974"/>
    </source>
</evidence>
<dbReference type="OrthoDB" id="7451790at2759"/>
<sequence length="314" mass="35684">MKTEVLTTVNFLTGLIRMTGLLTEDHLRHFSFFLKEALFEHYQNHWFPKAPCRGSGYRCLRINHKMDPLIGKAGRAIGISQEELLSLLPSELTVWVDPNEVSYRIGENGSTCVLYKSSTTCTKVSPDMTKVPALPKETTYLYARFNKITKITNKDFADFGTLKRIDLTGNLISEIEDGAFSKLEQLEELTLAENRLIKLPMLPPQLISLNANHNKLKTKGVRSTVLKKLPKLAYLYLGDNELEAIPPLPESLHVVHLHNNNITTMTDETFCKGNDTHYIRYKLQEVRLDGNPMILAQHPNSFICLRSLPIGLYK</sequence>
<keyword evidence="18" id="KW-1185">Reference proteome</keyword>
<dbReference type="InterPro" id="IPR001611">
    <property type="entry name" value="Leu-rich_rpt"/>
</dbReference>
<comment type="caution">
    <text evidence="17">The sequence shown here is derived from an EMBL/GenBank/DDBJ whole genome shotgun (WGS) entry which is preliminary data.</text>
</comment>
<evidence type="ECO:0000313" key="17">
    <source>
        <dbReference type="EMBL" id="TSM04867.1"/>
    </source>
</evidence>
<dbReference type="InterPro" id="IPR036054">
    <property type="entry name" value="BTG-like_sf"/>
</dbReference>
<evidence type="ECO:0000256" key="7">
    <source>
        <dbReference type="ARBA" id="ARBA00022530"/>
    </source>
</evidence>
<reference evidence="17 18" key="1">
    <citation type="journal article" date="2019" name="Genome Biol. Evol.">
        <title>Whole-Genome Sequencing of the Giant Devil Catfish, Bagarius yarrelli.</title>
        <authorList>
            <person name="Jiang W."/>
            <person name="Lv Y."/>
            <person name="Cheng L."/>
            <person name="Yang K."/>
            <person name="Chao B."/>
            <person name="Wang X."/>
            <person name="Li Y."/>
            <person name="Pan X."/>
            <person name="You X."/>
            <person name="Zhang Y."/>
            <person name="Yang J."/>
            <person name="Li J."/>
            <person name="Zhang X."/>
            <person name="Liu S."/>
            <person name="Sun C."/>
            <person name="Yang J."/>
            <person name="Shi Q."/>
        </authorList>
    </citation>
    <scope>NUCLEOTIDE SEQUENCE [LARGE SCALE GENOMIC DNA]</scope>
    <source>
        <strain evidence="17">JWS20170419001</strain>
        <tissue evidence="17">Muscle</tissue>
    </source>
</reference>
<keyword evidence="8" id="KW-0433">Leucine-rich repeat</keyword>
<name>A0A556U2F9_BAGYA</name>
<keyword evidence="13" id="KW-1015">Disulfide bond</keyword>
<evidence type="ECO:0000256" key="15">
    <source>
        <dbReference type="ARBA" id="ARBA00031730"/>
    </source>
</evidence>
<feature type="domain" description="Anti-proliferative protein" evidence="16">
    <location>
        <begin position="88"/>
        <end position="107"/>
    </location>
</feature>
<dbReference type="PRINTS" id="PR00310">
    <property type="entry name" value="ANTIPRLFBTG1"/>
</dbReference>
<dbReference type="GO" id="GO:0061975">
    <property type="term" value="P:articular cartilage development"/>
    <property type="evidence" value="ECO:0007669"/>
    <property type="project" value="TreeGrafter"/>
</dbReference>
<dbReference type="SUPFAM" id="SSF52058">
    <property type="entry name" value="L domain-like"/>
    <property type="match status" value="1"/>
</dbReference>
<evidence type="ECO:0000256" key="10">
    <source>
        <dbReference type="ARBA" id="ARBA00022737"/>
    </source>
</evidence>
<evidence type="ECO:0000256" key="3">
    <source>
        <dbReference type="ARBA" id="ARBA00006912"/>
    </source>
</evidence>
<dbReference type="InterPro" id="IPR003591">
    <property type="entry name" value="Leu-rich_rpt_typical-subtyp"/>
</dbReference>